<dbReference type="Gene3D" id="3.40.50.150">
    <property type="entry name" value="Vaccinia Virus protein VP39"/>
    <property type="match status" value="1"/>
</dbReference>
<evidence type="ECO:0000313" key="2">
    <source>
        <dbReference type="EMBL" id="MSE05125.1"/>
    </source>
</evidence>
<name>A0A6A8LM08_9LACO</name>
<dbReference type="Gene3D" id="2.20.25.110">
    <property type="entry name" value="S-adenosyl-L-methionine-dependent methyltransferases"/>
    <property type="match status" value="1"/>
</dbReference>
<dbReference type="GO" id="GO:0032259">
    <property type="term" value="P:methylation"/>
    <property type="evidence" value="ECO:0007669"/>
    <property type="project" value="UniProtKB-KW"/>
</dbReference>
<gene>
    <name evidence="3" type="ORF">GKC33_01910</name>
    <name evidence="2" type="ORF">GKC34_04605</name>
</gene>
<organism evidence="2 4">
    <name type="scientific">Ligilactobacillus salivarius</name>
    <dbReference type="NCBI Taxonomy" id="1624"/>
    <lineage>
        <taxon>Bacteria</taxon>
        <taxon>Bacillati</taxon>
        <taxon>Bacillota</taxon>
        <taxon>Bacilli</taxon>
        <taxon>Lactobacillales</taxon>
        <taxon>Lactobacillaceae</taxon>
        <taxon>Ligilactobacillus</taxon>
    </lineage>
</organism>
<protein>
    <submittedName>
        <fullName evidence="2">Methyltransferase domain-containing protein</fullName>
    </submittedName>
</protein>
<keyword evidence="2" id="KW-0489">Methyltransferase</keyword>
<evidence type="ECO:0000313" key="3">
    <source>
        <dbReference type="EMBL" id="MSE07516.1"/>
    </source>
</evidence>
<dbReference type="EMBL" id="WKKZ01000137">
    <property type="protein sequence ID" value="MSE05125.1"/>
    <property type="molecule type" value="Genomic_DNA"/>
</dbReference>
<dbReference type="InterPro" id="IPR029063">
    <property type="entry name" value="SAM-dependent_MTases_sf"/>
</dbReference>
<keyword evidence="2" id="KW-0808">Transferase</keyword>
<reference evidence="4 5" key="1">
    <citation type="submission" date="2019-11" db="EMBL/GenBank/DDBJ databases">
        <title>Draft Genome Sequence of Plant Growth-Promoting Rhizosphere-Associated Bacteria.</title>
        <authorList>
            <person name="Vasilyev I.Y."/>
            <person name="Radchenko V."/>
            <person name="Ilnitskaya E.V."/>
        </authorList>
    </citation>
    <scope>NUCLEOTIDE SEQUENCE [LARGE SCALE GENOMIC DNA]</scope>
    <source>
        <strain evidence="3 5">VRA_01-1sq_f</strain>
        <strain evidence="2 4">VRA_1sq_f</strain>
    </source>
</reference>
<dbReference type="SUPFAM" id="SSF53335">
    <property type="entry name" value="S-adenosyl-L-methionine-dependent methyltransferases"/>
    <property type="match status" value="1"/>
</dbReference>
<evidence type="ECO:0000313" key="5">
    <source>
        <dbReference type="Proteomes" id="UP000467635"/>
    </source>
</evidence>
<evidence type="ECO:0000259" key="1">
    <source>
        <dbReference type="Pfam" id="PF13649"/>
    </source>
</evidence>
<proteinExistence type="predicted"/>
<dbReference type="Pfam" id="PF13649">
    <property type="entry name" value="Methyltransf_25"/>
    <property type="match status" value="1"/>
</dbReference>
<dbReference type="AlphaFoldDB" id="A0A6A8LM08"/>
<dbReference type="GO" id="GO:0008168">
    <property type="term" value="F:methyltransferase activity"/>
    <property type="evidence" value="ECO:0007669"/>
    <property type="project" value="UniProtKB-KW"/>
</dbReference>
<evidence type="ECO:0000313" key="4">
    <source>
        <dbReference type="Proteomes" id="UP000437575"/>
    </source>
</evidence>
<dbReference type="InterPro" id="IPR041698">
    <property type="entry name" value="Methyltransf_25"/>
</dbReference>
<dbReference type="CDD" id="cd02440">
    <property type="entry name" value="AdoMet_MTases"/>
    <property type="match status" value="1"/>
</dbReference>
<dbReference type="Proteomes" id="UP000467635">
    <property type="component" value="Unassembled WGS sequence"/>
</dbReference>
<accession>A0A6A8LM08</accession>
<sequence>MDIQQLKKEKTINYSENFFDETYDYLYKELLDLELDEQLSFLKDNYLKDKSDSKILDFCCGSGRHLIPLVKDNYLVDGIDINAMYIDSIKQVVPTRNIYCGDVRNFNKYLTKYDVIYSMESSIGYLDDTETMKIFKNVENILDYKGKFILHLINKEYLLRNFTSRMWFGNVDRGFVLEERSLNPNKGNIELRQLRIIGDKIKKYKVELRLYTLQEIKLMLEMYTNLKVKQVYGDFKANKFTIDSPYMIIEITKF</sequence>
<dbReference type="EMBL" id="WKKX01000038">
    <property type="protein sequence ID" value="MSE07516.1"/>
    <property type="molecule type" value="Genomic_DNA"/>
</dbReference>
<dbReference type="Proteomes" id="UP000437575">
    <property type="component" value="Unassembled WGS sequence"/>
</dbReference>
<comment type="caution">
    <text evidence="2">The sequence shown here is derived from an EMBL/GenBank/DDBJ whole genome shotgun (WGS) entry which is preliminary data.</text>
</comment>
<feature type="domain" description="Methyltransferase" evidence="1">
    <location>
        <begin position="55"/>
        <end position="146"/>
    </location>
</feature>